<dbReference type="Pfam" id="PF01764">
    <property type="entry name" value="Lipase_3"/>
    <property type="match status" value="1"/>
</dbReference>
<dbReference type="InterPro" id="IPR029058">
    <property type="entry name" value="AB_hydrolase_fold"/>
</dbReference>
<evidence type="ECO:0000313" key="5">
    <source>
        <dbReference type="Proteomes" id="UP000244005"/>
    </source>
</evidence>
<feature type="compositionally biased region" description="Polar residues" evidence="1">
    <location>
        <begin position="255"/>
        <end position="265"/>
    </location>
</feature>
<dbReference type="PANTHER" id="PTHR45856">
    <property type="entry name" value="ALPHA/BETA-HYDROLASES SUPERFAMILY PROTEIN"/>
    <property type="match status" value="1"/>
</dbReference>
<name>A0A2R6XDA3_MARPO</name>
<evidence type="ECO:0000256" key="1">
    <source>
        <dbReference type="SAM" id="MobiDB-lite"/>
    </source>
</evidence>
<reference evidence="5" key="1">
    <citation type="journal article" date="2017" name="Cell">
        <title>Insights into land plant evolution garnered from the Marchantia polymorpha genome.</title>
        <authorList>
            <person name="Bowman J.L."/>
            <person name="Kohchi T."/>
            <person name="Yamato K.T."/>
            <person name="Jenkins J."/>
            <person name="Shu S."/>
            <person name="Ishizaki K."/>
            <person name="Yamaoka S."/>
            <person name="Nishihama R."/>
            <person name="Nakamura Y."/>
            <person name="Berger F."/>
            <person name="Adam C."/>
            <person name="Aki S.S."/>
            <person name="Althoff F."/>
            <person name="Araki T."/>
            <person name="Arteaga-Vazquez M.A."/>
            <person name="Balasubrmanian S."/>
            <person name="Barry K."/>
            <person name="Bauer D."/>
            <person name="Boehm C.R."/>
            <person name="Briginshaw L."/>
            <person name="Caballero-Perez J."/>
            <person name="Catarino B."/>
            <person name="Chen F."/>
            <person name="Chiyoda S."/>
            <person name="Chovatia M."/>
            <person name="Davies K.M."/>
            <person name="Delmans M."/>
            <person name="Demura T."/>
            <person name="Dierschke T."/>
            <person name="Dolan L."/>
            <person name="Dorantes-Acosta A.E."/>
            <person name="Eklund D.M."/>
            <person name="Florent S.N."/>
            <person name="Flores-Sandoval E."/>
            <person name="Fujiyama A."/>
            <person name="Fukuzawa H."/>
            <person name="Galik B."/>
            <person name="Grimanelli D."/>
            <person name="Grimwood J."/>
            <person name="Grossniklaus U."/>
            <person name="Hamada T."/>
            <person name="Haseloff J."/>
            <person name="Hetherington A.J."/>
            <person name="Higo A."/>
            <person name="Hirakawa Y."/>
            <person name="Hundley H.N."/>
            <person name="Ikeda Y."/>
            <person name="Inoue K."/>
            <person name="Inoue S.I."/>
            <person name="Ishida S."/>
            <person name="Jia Q."/>
            <person name="Kakita M."/>
            <person name="Kanazawa T."/>
            <person name="Kawai Y."/>
            <person name="Kawashima T."/>
            <person name="Kennedy M."/>
            <person name="Kinose K."/>
            <person name="Kinoshita T."/>
            <person name="Kohara Y."/>
            <person name="Koide E."/>
            <person name="Komatsu K."/>
            <person name="Kopischke S."/>
            <person name="Kubo M."/>
            <person name="Kyozuka J."/>
            <person name="Lagercrantz U."/>
            <person name="Lin S.S."/>
            <person name="Lindquist E."/>
            <person name="Lipzen A.M."/>
            <person name="Lu C.W."/>
            <person name="De Luna E."/>
            <person name="Martienssen R.A."/>
            <person name="Minamino N."/>
            <person name="Mizutani M."/>
            <person name="Mizutani M."/>
            <person name="Mochizuki N."/>
            <person name="Monte I."/>
            <person name="Mosher R."/>
            <person name="Nagasaki H."/>
            <person name="Nakagami H."/>
            <person name="Naramoto S."/>
            <person name="Nishitani K."/>
            <person name="Ohtani M."/>
            <person name="Okamoto T."/>
            <person name="Okumura M."/>
            <person name="Phillips J."/>
            <person name="Pollak B."/>
            <person name="Reinders A."/>
            <person name="Rovekamp M."/>
            <person name="Sano R."/>
            <person name="Sawa S."/>
            <person name="Schmid M.W."/>
            <person name="Shirakawa M."/>
            <person name="Solano R."/>
            <person name="Spunde A."/>
            <person name="Suetsugu N."/>
            <person name="Sugano S."/>
            <person name="Sugiyama A."/>
            <person name="Sun R."/>
            <person name="Suzuki Y."/>
            <person name="Takenaka M."/>
            <person name="Takezawa D."/>
            <person name="Tomogane H."/>
            <person name="Tsuzuki M."/>
            <person name="Ueda T."/>
            <person name="Umeda M."/>
            <person name="Ward J.M."/>
            <person name="Watanabe Y."/>
            <person name="Yazaki K."/>
            <person name="Yokoyama R."/>
            <person name="Yoshitake Y."/>
            <person name="Yotsui I."/>
            <person name="Zachgo S."/>
            <person name="Schmutz J."/>
        </authorList>
    </citation>
    <scope>NUCLEOTIDE SEQUENCE [LARGE SCALE GENOMIC DNA]</scope>
    <source>
        <strain evidence="5">Tak-1</strain>
    </source>
</reference>
<evidence type="ECO:0008006" key="6">
    <source>
        <dbReference type="Google" id="ProtNLM"/>
    </source>
</evidence>
<feature type="region of interest" description="Disordered" evidence="1">
    <location>
        <begin position="80"/>
        <end position="109"/>
    </location>
</feature>
<feature type="region of interest" description="Disordered" evidence="1">
    <location>
        <begin position="255"/>
        <end position="274"/>
    </location>
</feature>
<keyword evidence="5" id="KW-1185">Reference proteome</keyword>
<evidence type="ECO:0000313" key="4">
    <source>
        <dbReference type="EMBL" id="PTQ44086.1"/>
    </source>
</evidence>
<dbReference type="GO" id="GO:0006629">
    <property type="term" value="P:lipid metabolic process"/>
    <property type="evidence" value="ECO:0007669"/>
    <property type="project" value="InterPro"/>
</dbReference>
<feature type="compositionally biased region" description="Polar residues" evidence="1">
    <location>
        <begin position="1378"/>
        <end position="1387"/>
    </location>
</feature>
<dbReference type="GO" id="GO:0005525">
    <property type="term" value="F:GTP binding"/>
    <property type="evidence" value="ECO:0007669"/>
    <property type="project" value="InterPro"/>
</dbReference>
<feature type="compositionally biased region" description="Polar residues" evidence="1">
    <location>
        <begin position="1488"/>
        <end position="1511"/>
    </location>
</feature>
<dbReference type="SUPFAM" id="SSF53474">
    <property type="entry name" value="alpha/beta-Hydrolases"/>
    <property type="match status" value="1"/>
</dbReference>
<dbReference type="InterPro" id="IPR006073">
    <property type="entry name" value="GTP-bd"/>
</dbReference>
<accession>A0A2R6XDA3</accession>
<feature type="domain" description="Fungal lipase-type" evidence="2">
    <location>
        <begin position="288"/>
        <end position="370"/>
    </location>
</feature>
<dbReference type="Gene3D" id="3.40.50.1820">
    <property type="entry name" value="alpha/beta hydrolase"/>
    <property type="match status" value="1"/>
</dbReference>
<feature type="compositionally biased region" description="Polar residues" evidence="1">
    <location>
        <begin position="84"/>
        <end position="97"/>
    </location>
</feature>
<dbReference type="Gene3D" id="3.40.50.300">
    <property type="entry name" value="P-loop containing nucleotide triphosphate hydrolases"/>
    <property type="match status" value="1"/>
</dbReference>
<feature type="domain" description="G" evidence="3">
    <location>
        <begin position="1032"/>
        <end position="1127"/>
    </location>
</feature>
<dbReference type="InterPro" id="IPR002921">
    <property type="entry name" value="Fungal_lipase-type"/>
</dbReference>
<dbReference type="EMBL" id="KZ772694">
    <property type="protein sequence ID" value="PTQ44086.1"/>
    <property type="molecule type" value="Genomic_DNA"/>
</dbReference>
<dbReference type="Proteomes" id="UP000244005">
    <property type="component" value="Unassembled WGS sequence"/>
</dbReference>
<organism evidence="4 5">
    <name type="scientific">Marchantia polymorpha</name>
    <name type="common">Common liverwort</name>
    <name type="synonym">Marchantia aquatica</name>
    <dbReference type="NCBI Taxonomy" id="3197"/>
    <lineage>
        <taxon>Eukaryota</taxon>
        <taxon>Viridiplantae</taxon>
        <taxon>Streptophyta</taxon>
        <taxon>Embryophyta</taxon>
        <taxon>Marchantiophyta</taxon>
        <taxon>Marchantiopsida</taxon>
        <taxon>Marchantiidae</taxon>
        <taxon>Marchantiales</taxon>
        <taxon>Marchantiaceae</taxon>
        <taxon>Marchantia</taxon>
    </lineage>
</organism>
<protein>
    <recommendedName>
        <fullName evidence="6">Fungal lipase-like domain-containing protein</fullName>
    </recommendedName>
</protein>
<feature type="compositionally biased region" description="Low complexity" evidence="1">
    <location>
        <begin position="1414"/>
        <end position="1442"/>
    </location>
</feature>
<dbReference type="OrthoDB" id="426718at2759"/>
<dbReference type="InterPro" id="IPR051218">
    <property type="entry name" value="Sec_MonoDiacylglyc_Lipase"/>
</dbReference>
<dbReference type="Pfam" id="PF01926">
    <property type="entry name" value="MMR_HSR1"/>
    <property type="match status" value="1"/>
</dbReference>
<dbReference type="SUPFAM" id="SSF52540">
    <property type="entry name" value="P-loop containing nucleoside triphosphate hydrolases"/>
    <property type="match status" value="1"/>
</dbReference>
<evidence type="ECO:0000259" key="3">
    <source>
        <dbReference type="Pfam" id="PF01926"/>
    </source>
</evidence>
<dbReference type="PANTHER" id="PTHR45856:SF24">
    <property type="entry name" value="FUNGAL LIPASE-LIKE DOMAIN-CONTAINING PROTEIN"/>
    <property type="match status" value="1"/>
</dbReference>
<feature type="compositionally biased region" description="Polar residues" evidence="1">
    <location>
        <begin position="1460"/>
        <end position="1469"/>
    </location>
</feature>
<dbReference type="Gramene" id="Mp3g03600.1">
    <property type="protein sequence ID" value="Mp3g03600.1.cds"/>
    <property type="gene ID" value="Mp3g03600"/>
</dbReference>
<proteinExistence type="predicted"/>
<dbReference type="InterPro" id="IPR027417">
    <property type="entry name" value="P-loop_NTPase"/>
</dbReference>
<evidence type="ECO:0000259" key="2">
    <source>
        <dbReference type="Pfam" id="PF01764"/>
    </source>
</evidence>
<feature type="region of interest" description="Disordered" evidence="1">
    <location>
        <begin position="1305"/>
        <end position="1517"/>
    </location>
</feature>
<gene>
    <name evidence="4" type="ORF">MARPO_0022s0172</name>
</gene>
<sequence length="1517" mass="164555">MASFMGMGRKSCKTICESDVKENAHLLRAPSSRSHSSKSRSVKARRRSFSLSSIKFPATSFTCKSAHMQLVAINPKSTCVDAQPDSTTISPAGSTQGDDPGAADAQPSKCTEENVHVQRAAACCYATYHNARQATELFKSLVVQRLNFEQVFLSPQPQPDEEDFKQNVLVATALDGDERSVYVAFRGNSNLADVFSDVAEPAELPLFQQSSIRYGLSPDMGSYHTNFCNRLGDMVPRLDGLLEFCRSLVVSPGDSSQLRQQQNGNADAADGGECLPPARARAHAPVRTRLIFCGHSLGGALSHLAAVTYLLSMSSDGLSPKHDDECLSITFGAPHAFDSKAAEFLATRKDMRVAKRFVNFFQAKDPIPFLLGRAPISNQLQEHFQQLKVKNAASLTVAGRSLVVRKVGTSKARTVLHKRKSPALSRDSLLMGCRKDDTLDQEKDDESVSTHDSARVAPVQAQIALIPKQIDVTGKKKARKGEKLHDLHGLEDPDLVEDLKDEKDAIVAAAAAPPPHPPPPPSGRKSNISKKVSEFGKEVAGYGKEIIRRVTHGGKIAKVKMASQRQMWHLEADIKKARTKPGDDSSSAANVFAPVGTYKQLSFPRTSDSHVVTPVKQKKIIDHDFKLKRNTLKINRMASYFNPLVKSHGAETKGGPVSEVSIKEGPLPRLDRAELILIRCETSEKLKGARIIAKGSNLSLALEQRCQVTTFSDKWRLVAADCSSIIFETLRATDGKNVYVSQGELIELARVGHGNRATSVSVETVFGRDSGEFCPVLLRDLAADSAVIDGLKHAVGKVLVLLDTDGPKGGEPGRKILQHLAKAADLTGLKESFSAIAQPTKGTVHAKKTAIDRGFIAQLSYALCHKPITLIFEADGARKIQRAAQLVRQHPFTFFANPEAHEQFHIDPFIESLDLRTKALGPCDHDGQLTIELDSYDQILSCLHALVVLEKHSAAPDGGSQEHADCIKRYEQELFEAIKGFYDGDVLRREKMMESWFCGLSQKSRDSLCKRLELLFWLSSAFRVAKEQKLLALIGPENAGKSTLANLLGCKSKEATGFTVHTSDMKSYRLDRDLLAVDFPGTEAPGVRSSLSTIWEAFAKLPDRCIVLIPFGGDVTEGSQELPRLAAQKLCPDVMLLVNRVDGILKGGPRARIWKQYTKESIDGLHDRFLQALDTSDVNLKDVLLCCLEDEGLYESEKVQLKDRGIVFSKEVRKKILDWIKNPSVRGPADSAAAEAVPSAASALSNSAEAPRRIEHPVVSAHAADRKPVRGDALVERASIPKAKSLASLDERALSSSKPIAAAILPQQQQQQSCKPCDPPQTDSDGASHAARNESGHSSTSETGASPMWNPKTPPPSPLTNQPTALESSEHRDHLIQPNASESSTAADESVKSDDCQVLDQEVSGDRDFPEGQATSSASSTSTATSASTSTSVSSSTSTSTTGLPKSLKHQDGFAHHITSRSTRVNLDQSTSLEPSPTPTPPSNSKTVNQQGSRSRGGSTKKPNGHSSSVTPPAWKP</sequence>